<gene>
    <name evidence="2" type="ORF">C0Z19_05455</name>
</gene>
<protein>
    <submittedName>
        <fullName evidence="2">Uncharacterized protein</fullName>
    </submittedName>
</protein>
<keyword evidence="1" id="KW-1133">Transmembrane helix</keyword>
<keyword evidence="1" id="KW-0472">Membrane</keyword>
<dbReference type="AlphaFoldDB" id="A0A2N7WCS0"/>
<feature type="transmembrane region" description="Helical" evidence="1">
    <location>
        <begin position="52"/>
        <end position="69"/>
    </location>
</feature>
<feature type="transmembrane region" description="Helical" evidence="1">
    <location>
        <begin position="197"/>
        <end position="217"/>
    </location>
</feature>
<feature type="transmembrane region" description="Helical" evidence="1">
    <location>
        <begin position="113"/>
        <end position="136"/>
    </location>
</feature>
<organism evidence="2 3">
    <name type="scientific">Trinickia soli</name>
    <dbReference type="NCBI Taxonomy" id="380675"/>
    <lineage>
        <taxon>Bacteria</taxon>
        <taxon>Pseudomonadati</taxon>
        <taxon>Pseudomonadota</taxon>
        <taxon>Betaproteobacteria</taxon>
        <taxon>Burkholderiales</taxon>
        <taxon>Burkholderiaceae</taxon>
        <taxon>Trinickia</taxon>
    </lineage>
</organism>
<evidence type="ECO:0000256" key="1">
    <source>
        <dbReference type="SAM" id="Phobius"/>
    </source>
</evidence>
<name>A0A2N7WCS0_9BURK</name>
<dbReference type="Proteomes" id="UP000235347">
    <property type="component" value="Unassembled WGS sequence"/>
</dbReference>
<evidence type="ECO:0000313" key="3">
    <source>
        <dbReference type="Proteomes" id="UP000235347"/>
    </source>
</evidence>
<sequence>MNDAPTMFAAVRWPRLAVGVCLTGALALSIHIAMVQWLNITNPTFDSVFPELLNAAVMTCAAIWLYGCLQAQPGIRSGAMRIFLLFALLACLNGTVRNAFMTGYCSTTTPLRWFFGALSAVRPAAYFAAAAALTAGACQFRPYWARLAAGVAVALMLVFVVSPGVSMMERAIYAQLSDLLPSAGWCKQPYGVDIMMAAYATTIEPALASFACIALVWRHLPGRPLAQTALFVVLILALKKQLLSSFLYPFFTAGPVLMALASMGQLTLAAGALGLLTALFWRWAQRRPVAANA</sequence>
<feature type="transmembrane region" description="Helical" evidence="1">
    <location>
        <begin position="229"/>
        <end position="251"/>
    </location>
</feature>
<keyword evidence="3" id="KW-1185">Reference proteome</keyword>
<keyword evidence="1" id="KW-0812">Transmembrane</keyword>
<dbReference type="EMBL" id="PNYB01000003">
    <property type="protein sequence ID" value="PMS27193.1"/>
    <property type="molecule type" value="Genomic_DNA"/>
</dbReference>
<dbReference type="RefSeq" id="WP_102608765.1">
    <property type="nucleotide sequence ID" value="NZ_CADIKD010000001.1"/>
</dbReference>
<reference evidence="2 3" key="1">
    <citation type="submission" date="2018-01" db="EMBL/GenBank/DDBJ databases">
        <title>Whole genome analyses suggest that Burkholderia sensu lato contains two further novel genera in the rhizoxinica-symbiotica group Mycetohabitans gen. nov., and Trinickia gen. nov.: implications for the evolution of diazotrophy and nodulation in the Burkholderiaceae.</title>
        <authorList>
            <person name="Estrada-de los Santos P."/>
            <person name="Palmer M."/>
            <person name="Chavez-Ramirez B."/>
            <person name="Beukes C."/>
            <person name="Steenkamp E.T."/>
            <person name="Hirsch A.M."/>
            <person name="Manyaka P."/>
            <person name="Maluk M."/>
            <person name="Lafos M."/>
            <person name="Crook M."/>
            <person name="Gross E."/>
            <person name="Simon M.F."/>
            <person name="Bueno dos Reis Junior F."/>
            <person name="Poole P.S."/>
            <person name="Venter S.N."/>
            <person name="James E.K."/>
        </authorList>
    </citation>
    <scope>NUCLEOTIDE SEQUENCE [LARGE SCALE GENOMIC DNA]</scope>
    <source>
        <strain evidence="2 3">GP25-8</strain>
    </source>
</reference>
<evidence type="ECO:0000313" key="2">
    <source>
        <dbReference type="EMBL" id="PMS27193.1"/>
    </source>
</evidence>
<feature type="transmembrane region" description="Helical" evidence="1">
    <location>
        <begin position="257"/>
        <end position="281"/>
    </location>
</feature>
<feature type="transmembrane region" description="Helical" evidence="1">
    <location>
        <begin position="143"/>
        <end position="161"/>
    </location>
</feature>
<feature type="transmembrane region" description="Helical" evidence="1">
    <location>
        <begin position="16"/>
        <end position="40"/>
    </location>
</feature>
<accession>A0A2N7WCS0</accession>
<feature type="transmembrane region" description="Helical" evidence="1">
    <location>
        <begin position="81"/>
        <end position="101"/>
    </location>
</feature>
<comment type="caution">
    <text evidence="2">The sequence shown here is derived from an EMBL/GenBank/DDBJ whole genome shotgun (WGS) entry which is preliminary data.</text>
</comment>
<proteinExistence type="predicted"/>